<keyword evidence="3" id="KW-1185">Reference proteome</keyword>
<dbReference type="EMBL" id="VCQU01000003">
    <property type="protein sequence ID" value="NMN95296.1"/>
    <property type="molecule type" value="Genomic_DNA"/>
</dbReference>
<reference evidence="2 3" key="2">
    <citation type="submission" date="2020-06" db="EMBL/GenBank/DDBJ databases">
        <title>Antribacter stalactiti gen. nov., sp. nov., a new member of the family Nacardiaceae isolated from a cave.</title>
        <authorList>
            <person name="Kim I.S."/>
        </authorList>
    </citation>
    <scope>NUCLEOTIDE SEQUENCE [LARGE SCALE GENOMIC DNA]</scope>
    <source>
        <strain evidence="2 3">YC2-7</strain>
    </source>
</reference>
<keyword evidence="1" id="KW-0812">Transmembrane</keyword>
<name>A0A848KC80_9NOCA</name>
<feature type="transmembrane region" description="Helical" evidence="1">
    <location>
        <begin position="45"/>
        <end position="62"/>
    </location>
</feature>
<feature type="transmembrane region" description="Helical" evidence="1">
    <location>
        <begin position="20"/>
        <end position="38"/>
    </location>
</feature>
<evidence type="ECO:0000313" key="3">
    <source>
        <dbReference type="Proteomes" id="UP000535543"/>
    </source>
</evidence>
<dbReference type="AlphaFoldDB" id="A0A848KC80"/>
<protein>
    <submittedName>
        <fullName evidence="2">PH domain-containing protein</fullName>
    </submittedName>
</protein>
<gene>
    <name evidence="2" type="ORF">FGL95_09660</name>
</gene>
<accession>A0A848KC80</accession>
<dbReference type="Proteomes" id="UP000535543">
    <property type="component" value="Unassembled WGS sequence"/>
</dbReference>
<reference evidence="2 3" key="1">
    <citation type="submission" date="2019-05" db="EMBL/GenBank/DDBJ databases">
        <authorList>
            <person name="Lee S.D."/>
        </authorList>
    </citation>
    <scope>NUCLEOTIDE SEQUENCE [LARGE SCALE GENOMIC DNA]</scope>
    <source>
        <strain evidence="2 3">YC2-7</strain>
    </source>
</reference>
<proteinExistence type="predicted"/>
<keyword evidence="1" id="KW-0472">Membrane</keyword>
<sequence length="151" mass="16262">MWITSVDNSETAWSTPMPALIAAAIGGLALGVCAVALSTDPAGRVLIGIAAVGLLVMAWLGMTQRPRLAVLDGNKLSVKQIRRTAVYDRAAVVRARVVKYPRLGRRVPMLEIDVALPDDAELLLVFGRWDLGTHPEDVLAALARHEFAVEL</sequence>
<evidence type="ECO:0000256" key="1">
    <source>
        <dbReference type="SAM" id="Phobius"/>
    </source>
</evidence>
<evidence type="ECO:0000313" key="2">
    <source>
        <dbReference type="EMBL" id="NMN95296.1"/>
    </source>
</evidence>
<comment type="caution">
    <text evidence="2">The sequence shown here is derived from an EMBL/GenBank/DDBJ whole genome shotgun (WGS) entry which is preliminary data.</text>
</comment>
<organism evidence="2 3">
    <name type="scientific">Antrihabitans stalactiti</name>
    <dbReference type="NCBI Taxonomy" id="2584121"/>
    <lineage>
        <taxon>Bacteria</taxon>
        <taxon>Bacillati</taxon>
        <taxon>Actinomycetota</taxon>
        <taxon>Actinomycetes</taxon>
        <taxon>Mycobacteriales</taxon>
        <taxon>Nocardiaceae</taxon>
        <taxon>Antrihabitans</taxon>
    </lineage>
</organism>
<keyword evidence="1" id="KW-1133">Transmembrane helix</keyword>